<evidence type="ECO:0000256" key="3">
    <source>
        <dbReference type="ARBA" id="ARBA00023163"/>
    </source>
</evidence>
<organism evidence="5">
    <name type="scientific">marine sediment metagenome</name>
    <dbReference type="NCBI Taxonomy" id="412755"/>
    <lineage>
        <taxon>unclassified sequences</taxon>
        <taxon>metagenomes</taxon>
        <taxon>ecological metagenomes</taxon>
    </lineage>
</organism>
<accession>X1SQX3</accession>
<dbReference type="InterPro" id="IPR036390">
    <property type="entry name" value="WH_DNA-bd_sf"/>
</dbReference>
<evidence type="ECO:0000313" key="5">
    <source>
        <dbReference type="EMBL" id="GAI95343.1"/>
    </source>
</evidence>
<gene>
    <name evidence="5" type="ORF">S12H4_38831</name>
</gene>
<dbReference type="InterPro" id="IPR018356">
    <property type="entry name" value="Tscrpt_reg_HTH_DeoR_CS"/>
</dbReference>
<dbReference type="SUPFAM" id="SSF46785">
    <property type="entry name" value="Winged helix' DNA-binding domain"/>
    <property type="match status" value="1"/>
</dbReference>
<dbReference type="PANTHER" id="PTHR30363">
    <property type="entry name" value="HTH-TYPE TRANSCRIPTIONAL REGULATOR SRLR-RELATED"/>
    <property type="match status" value="1"/>
</dbReference>
<dbReference type="PRINTS" id="PR00037">
    <property type="entry name" value="HTHLACR"/>
</dbReference>
<proteinExistence type="predicted"/>
<dbReference type="Pfam" id="PF08220">
    <property type="entry name" value="HTH_DeoR"/>
    <property type="match status" value="1"/>
</dbReference>
<keyword evidence="1" id="KW-0805">Transcription regulation</keyword>
<evidence type="ECO:0000256" key="1">
    <source>
        <dbReference type="ARBA" id="ARBA00023015"/>
    </source>
</evidence>
<dbReference type="PROSITE" id="PS51000">
    <property type="entry name" value="HTH_DEOR_2"/>
    <property type="match status" value="1"/>
</dbReference>
<dbReference type="AlphaFoldDB" id="X1SQX3"/>
<dbReference type="Gene3D" id="1.10.10.10">
    <property type="entry name" value="Winged helix-like DNA-binding domain superfamily/Winged helix DNA-binding domain"/>
    <property type="match status" value="1"/>
</dbReference>
<sequence>MLDRERHELILRVLRQSRFVSVADIVGLVKSSEATVRRDFARLEQAGLLRRVRGGAELPESEASSIKPVTQLPFEYRKGIMLEKKRMIARKAASLCGEEET</sequence>
<keyword evidence="3" id="KW-0804">Transcription</keyword>
<dbReference type="InterPro" id="IPR036388">
    <property type="entry name" value="WH-like_DNA-bd_sf"/>
</dbReference>
<dbReference type="PANTHER" id="PTHR30363:SF44">
    <property type="entry name" value="AGA OPERON TRANSCRIPTIONAL REPRESSOR-RELATED"/>
    <property type="match status" value="1"/>
</dbReference>
<dbReference type="SMART" id="SM00420">
    <property type="entry name" value="HTH_DEOR"/>
    <property type="match status" value="1"/>
</dbReference>
<comment type="caution">
    <text evidence="5">The sequence shown here is derived from an EMBL/GenBank/DDBJ whole genome shotgun (WGS) entry which is preliminary data.</text>
</comment>
<feature type="non-terminal residue" evidence="5">
    <location>
        <position position="101"/>
    </location>
</feature>
<dbReference type="GO" id="GO:0003677">
    <property type="term" value="F:DNA binding"/>
    <property type="evidence" value="ECO:0007669"/>
    <property type="project" value="UniProtKB-KW"/>
</dbReference>
<feature type="domain" description="HTH deoR-type" evidence="4">
    <location>
        <begin position="3"/>
        <end position="58"/>
    </location>
</feature>
<name>X1SQX3_9ZZZZ</name>
<dbReference type="EMBL" id="BARW01023408">
    <property type="protein sequence ID" value="GAI95343.1"/>
    <property type="molecule type" value="Genomic_DNA"/>
</dbReference>
<evidence type="ECO:0000259" key="4">
    <source>
        <dbReference type="PROSITE" id="PS51000"/>
    </source>
</evidence>
<reference evidence="5" key="1">
    <citation type="journal article" date="2014" name="Front. Microbiol.">
        <title>High frequency of phylogenetically diverse reductive dehalogenase-homologous genes in deep subseafloor sedimentary metagenomes.</title>
        <authorList>
            <person name="Kawai M."/>
            <person name="Futagami T."/>
            <person name="Toyoda A."/>
            <person name="Takaki Y."/>
            <person name="Nishi S."/>
            <person name="Hori S."/>
            <person name="Arai W."/>
            <person name="Tsubouchi T."/>
            <person name="Morono Y."/>
            <person name="Uchiyama I."/>
            <person name="Ito T."/>
            <person name="Fujiyama A."/>
            <person name="Inagaki F."/>
            <person name="Takami H."/>
        </authorList>
    </citation>
    <scope>NUCLEOTIDE SEQUENCE</scope>
    <source>
        <strain evidence="5">Expedition CK06-06</strain>
    </source>
</reference>
<keyword evidence="2" id="KW-0238">DNA-binding</keyword>
<dbReference type="InterPro" id="IPR001034">
    <property type="entry name" value="DeoR_HTH"/>
</dbReference>
<dbReference type="PROSITE" id="PS00894">
    <property type="entry name" value="HTH_DEOR_1"/>
    <property type="match status" value="1"/>
</dbReference>
<protein>
    <recommendedName>
        <fullName evidence="4">HTH deoR-type domain-containing protein</fullName>
    </recommendedName>
</protein>
<evidence type="ECO:0000256" key="2">
    <source>
        <dbReference type="ARBA" id="ARBA00023125"/>
    </source>
</evidence>
<dbReference type="GO" id="GO:0003700">
    <property type="term" value="F:DNA-binding transcription factor activity"/>
    <property type="evidence" value="ECO:0007669"/>
    <property type="project" value="InterPro"/>
</dbReference>
<dbReference type="InterPro" id="IPR050313">
    <property type="entry name" value="Carb_Metab_HTH_regulators"/>
</dbReference>